<dbReference type="AlphaFoldDB" id="A0A926DC83"/>
<comment type="catalytic activity">
    <reaction evidence="5 6">
        <text>Exonucleolytic cleavage in either 5'- to 3'- or 3'- to 5'-direction to yield nucleoside 5'-phosphates.</text>
        <dbReference type="EC" id="3.1.11.6"/>
    </reaction>
</comment>
<comment type="subcellular location">
    <subcellularLocation>
        <location evidence="5 6">Cytoplasm</location>
    </subcellularLocation>
</comment>
<evidence type="ECO:0000256" key="1">
    <source>
        <dbReference type="ARBA" id="ARBA00022490"/>
    </source>
</evidence>
<dbReference type="NCBIfam" id="TIGR00237">
    <property type="entry name" value="xseA"/>
    <property type="match status" value="1"/>
</dbReference>
<dbReference type="PANTHER" id="PTHR30008">
    <property type="entry name" value="EXODEOXYRIBONUCLEASE 7 LARGE SUBUNIT"/>
    <property type="match status" value="1"/>
</dbReference>
<comment type="similarity">
    <text evidence="5 6">Belongs to the XseA family.</text>
</comment>
<dbReference type="GO" id="GO:0009318">
    <property type="term" value="C:exodeoxyribonuclease VII complex"/>
    <property type="evidence" value="ECO:0007669"/>
    <property type="project" value="UniProtKB-UniRule"/>
</dbReference>
<dbReference type="EC" id="3.1.11.6" evidence="5"/>
<dbReference type="GO" id="GO:0008855">
    <property type="term" value="F:exodeoxyribonuclease VII activity"/>
    <property type="evidence" value="ECO:0007669"/>
    <property type="project" value="UniProtKB-UniRule"/>
</dbReference>
<accession>A0A926DC83</accession>
<evidence type="ECO:0000313" key="9">
    <source>
        <dbReference type="EMBL" id="MBC8535546.1"/>
    </source>
</evidence>
<dbReference type="GO" id="GO:0006308">
    <property type="term" value="P:DNA catabolic process"/>
    <property type="evidence" value="ECO:0007669"/>
    <property type="project" value="UniProtKB-UniRule"/>
</dbReference>
<comment type="caution">
    <text evidence="9">The sequence shown here is derived from an EMBL/GenBank/DDBJ whole genome shotgun (WGS) entry which is preliminary data.</text>
</comment>
<evidence type="ECO:0000256" key="3">
    <source>
        <dbReference type="ARBA" id="ARBA00022801"/>
    </source>
</evidence>
<comment type="function">
    <text evidence="5">Bidirectionally degrades single-stranded DNA into large acid-insoluble oligonucleotides, which are then degraded further into small acid-soluble oligonucleotides.</text>
</comment>
<evidence type="ECO:0000313" key="10">
    <source>
        <dbReference type="Proteomes" id="UP000620366"/>
    </source>
</evidence>
<keyword evidence="3 5" id="KW-0378">Hydrolase</keyword>
<evidence type="ECO:0000256" key="2">
    <source>
        <dbReference type="ARBA" id="ARBA00022722"/>
    </source>
</evidence>
<reference evidence="9" key="1">
    <citation type="submission" date="2020-08" db="EMBL/GenBank/DDBJ databases">
        <title>Genome public.</title>
        <authorList>
            <person name="Liu C."/>
            <person name="Sun Q."/>
        </authorList>
    </citation>
    <scope>NUCLEOTIDE SEQUENCE</scope>
    <source>
        <strain evidence="9">BX7</strain>
    </source>
</reference>
<feature type="domain" description="Exonuclease VII large subunit C-terminal" evidence="7">
    <location>
        <begin position="127"/>
        <end position="341"/>
    </location>
</feature>
<dbReference type="InterPro" id="IPR020579">
    <property type="entry name" value="Exonuc_VII_lsu_C"/>
</dbReference>
<keyword evidence="2 5" id="KW-0540">Nuclease</keyword>
<dbReference type="GO" id="GO:0003676">
    <property type="term" value="F:nucleic acid binding"/>
    <property type="evidence" value="ECO:0007669"/>
    <property type="project" value="InterPro"/>
</dbReference>
<comment type="subunit">
    <text evidence="5">Heterooligomer composed of large and small subunits.</text>
</comment>
<keyword evidence="1 5" id="KW-0963">Cytoplasm</keyword>
<evidence type="ECO:0000256" key="4">
    <source>
        <dbReference type="ARBA" id="ARBA00022839"/>
    </source>
</evidence>
<name>A0A926DC83_9FIRM</name>
<evidence type="ECO:0000256" key="5">
    <source>
        <dbReference type="HAMAP-Rule" id="MF_00378"/>
    </source>
</evidence>
<feature type="domain" description="OB-fold nucleic acid binding" evidence="8">
    <location>
        <begin position="9"/>
        <end position="104"/>
    </location>
</feature>
<dbReference type="InterPro" id="IPR025824">
    <property type="entry name" value="OB-fold_nuc-bd_dom"/>
</dbReference>
<dbReference type="Pfam" id="PF02601">
    <property type="entry name" value="Exonuc_VII_L"/>
    <property type="match status" value="1"/>
</dbReference>
<protein>
    <recommendedName>
        <fullName evidence="5">Exodeoxyribonuclease 7 large subunit</fullName>
        <ecNumber evidence="5">3.1.11.6</ecNumber>
    </recommendedName>
    <alternativeName>
        <fullName evidence="5">Exodeoxyribonuclease VII large subunit</fullName>
        <shortName evidence="5">Exonuclease VII large subunit</shortName>
    </alternativeName>
</protein>
<dbReference type="CDD" id="cd04489">
    <property type="entry name" value="ExoVII_LU_OBF"/>
    <property type="match status" value="1"/>
</dbReference>
<dbReference type="HAMAP" id="MF_00378">
    <property type="entry name" value="Exonuc_7_L"/>
    <property type="match status" value="1"/>
</dbReference>
<dbReference type="EMBL" id="JACRSP010000001">
    <property type="protein sequence ID" value="MBC8535546.1"/>
    <property type="molecule type" value="Genomic_DNA"/>
</dbReference>
<keyword evidence="4 5" id="KW-0269">Exonuclease</keyword>
<dbReference type="PANTHER" id="PTHR30008:SF0">
    <property type="entry name" value="EXODEOXYRIBONUCLEASE 7 LARGE SUBUNIT"/>
    <property type="match status" value="1"/>
</dbReference>
<dbReference type="Pfam" id="PF13742">
    <property type="entry name" value="tRNA_anti_2"/>
    <property type="match status" value="1"/>
</dbReference>
<dbReference type="Proteomes" id="UP000620366">
    <property type="component" value="Unassembled WGS sequence"/>
</dbReference>
<dbReference type="RefSeq" id="WP_249299273.1">
    <property type="nucleotide sequence ID" value="NZ_JACRSP010000001.1"/>
</dbReference>
<sequence length="408" mass="45436">MQNESAVVSVSQLNAYIKNLIDRDEALGVVLVKGEISNFTNHYKTGHLYLTLKDEKSLIRAVMFAGNASRLKFKPENGMKVIAGGRVAVFERDGQYQLYIAEMQPDGVGSLHVAFEQLKAKLEAEGLFDERRKRPLPKLPVRVGVITAATGAAVRDILNILRRRYPLAEVYIYPTLVQGDGAPPQLIEALEYFNRTDRVDVIIMGRGGGSIEDLWAFNNEQVARAVAASHIPVISAVGHETDFTICDFVADRRAPTPSAAAELCVPETQELKQKFKTLAERMALYERRAIERKRQRVRSVMQSRAFRSPRAGIDDRRMNVMHLTKSLIAELRVILGEKSKQFVGIASKLDALSPLAILTRGYAIVRSGGRVLRSVEDFEENAEVTTIVSDGRVRYHMTGVVKEKGSTL</sequence>
<gene>
    <name evidence="5 9" type="primary">xseA</name>
    <name evidence="9" type="ORF">H8695_02400</name>
</gene>
<keyword evidence="10" id="KW-1185">Reference proteome</keyword>
<organism evidence="9 10">
    <name type="scientific">Feifania hominis</name>
    <dbReference type="NCBI Taxonomy" id="2763660"/>
    <lineage>
        <taxon>Bacteria</taxon>
        <taxon>Bacillati</taxon>
        <taxon>Bacillota</taxon>
        <taxon>Clostridia</taxon>
        <taxon>Eubacteriales</taxon>
        <taxon>Feifaniaceae</taxon>
        <taxon>Feifania</taxon>
    </lineage>
</organism>
<evidence type="ECO:0000259" key="8">
    <source>
        <dbReference type="Pfam" id="PF13742"/>
    </source>
</evidence>
<evidence type="ECO:0000256" key="6">
    <source>
        <dbReference type="RuleBase" id="RU004355"/>
    </source>
</evidence>
<evidence type="ECO:0000259" key="7">
    <source>
        <dbReference type="Pfam" id="PF02601"/>
    </source>
</evidence>
<dbReference type="InterPro" id="IPR003753">
    <property type="entry name" value="Exonuc_VII_L"/>
</dbReference>
<proteinExistence type="inferred from homology"/>
<dbReference type="GO" id="GO:0005737">
    <property type="term" value="C:cytoplasm"/>
    <property type="evidence" value="ECO:0007669"/>
    <property type="project" value="UniProtKB-SubCell"/>
</dbReference>